<dbReference type="Gene3D" id="3.40.50.20">
    <property type="match status" value="1"/>
</dbReference>
<gene>
    <name evidence="3" type="ORF">HNR65_003358</name>
</gene>
<evidence type="ECO:0000313" key="4">
    <source>
        <dbReference type="Proteomes" id="UP000525298"/>
    </source>
</evidence>
<dbReference type="Gene3D" id="3.30.470.20">
    <property type="entry name" value="ATP-grasp fold, B domain"/>
    <property type="match status" value="1"/>
</dbReference>
<dbReference type="Proteomes" id="UP000525298">
    <property type="component" value="Unassembled WGS sequence"/>
</dbReference>
<dbReference type="AlphaFoldDB" id="A0A7W0CC28"/>
<proteinExistence type="predicted"/>
<dbReference type="InterPro" id="IPR011761">
    <property type="entry name" value="ATP-grasp"/>
</dbReference>
<evidence type="ECO:0000313" key="3">
    <source>
        <dbReference type="EMBL" id="MBA2883001.1"/>
    </source>
</evidence>
<dbReference type="PROSITE" id="PS50975">
    <property type="entry name" value="ATP_GRASP"/>
    <property type="match status" value="1"/>
</dbReference>
<dbReference type="Pfam" id="PF15632">
    <property type="entry name" value="ATPgrasp_Ter"/>
    <property type="match status" value="1"/>
</dbReference>
<comment type="caution">
    <text evidence="3">The sequence shown here is derived from an EMBL/GenBank/DDBJ whole genome shotgun (WGS) entry which is preliminary data.</text>
</comment>
<keyword evidence="4" id="KW-1185">Reference proteome</keyword>
<dbReference type="GO" id="GO:0005524">
    <property type="term" value="F:ATP binding"/>
    <property type="evidence" value="ECO:0007669"/>
    <property type="project" value="UniProtKB-UniRule"/>
</dbReference>
<name>A0A7W0CC28_9BACT</name>
<accession>A0A7W0CC28</accession>
<feature type="domain" description="ATP-grasp" evidence="2">
    <location>
        <begin position="120"/>
        <end position="312"/>
    </location>
</feature>
<reference evidence="3 4" key="1">
    <citation type="submission" date="2020-07" db="EMBL/GenBank/DDBJ databases">
        <title>Genomic Encyclopedia of Type Strains, Phase IV (KMG-IV): sequencing the most valuable type-strain genomes for metagenomic binning, comparative biology and taxonomic classification.</title>
        <authorList>
            <person name="Goeker M."/>
        </authorList>
    </citation>
    <scope>NUCLEOTIDE SEQUENCE [LARGE SCALE GENOMIC DNA]</scope>
    <source>
        <strain evidence="3 4">DSM 17721</strain>
    </source>
</reference>
<protein>
    <submittedName>
        <fullName evidence="3">Putative ATP-grasp superfamily ATP-dependent carboligase</fullName>
    </submittedName>
</protein>
<dbReference type="RefSeq" id="WP_220128424.1">
    <property type="nucleotide sequence ID" value="NZ_JACDUS010000015.1"/>
</dbReference>
<dbReference type="GO" id="GO:0046872">
    <property type="term" value="F:metal ion binding"/>
    <property type="evidence" value="ECO:0007669"/>
    <property type="project" value="InterPro"/>
</dbReference>
<organism evidence="3 4">
    <name type="scientific">Desulfosalsimonas propionicica</name>
    <dbReference type="NCBI Taxonomy" id="332175"/>
    <lineage>
        <taxon>Bacteria</taxon>
        <taxon>Pseudomonadati</taxon>
        <taxon>Thermodesulfobacteriota</taxon>
        <taxon>Desulfobacteria</taxon>
        <taxon>Desulfobacterales</taxon>
        <taxon>Desulfosalsimonadaceae</taxon>
        <taxon>Desulfosalsimonas</taxon>
    </lineage>
</organism>
<dbReference type="SUPFAM" id="SSF56059">
    <property type="entry name" value="Glutathione synthetase ATP-binding domain-like"/>
    <property type="match status" value="1"/>
</dbReference>
<evidence type="ECO:0000256" key="1">
    <source>
        <dbReference type="PROSITE-ProRule" id="PRU00409"/>
    </source>
</evidence>
<evidence type="ECO:0000259" key="2">
    <source>
        <dbReference type="PROSITE" id="PS50975"/>
    </source>
</evidence>
<keyword evidence="1" id="KW-0067">ATP-binding</keyword>
<keyword evidence="3" id="KW-0436">Ligase</keyword>
<dbReference type="GO" id="GO:0016874">
    <property type="term" value="F:ligase activity"/>
    <property type="evidence" value="ECO:0007669"/>
    <property type="project" value="UniProtKB-KW"/>
</dbReference>
<sequence length="400" mass="44071">MQVSVLITDGENRSSLAAVRSLGNRGYRVVVAGKNIPCLASVSKLSSRAYRVPDPAKDPVGCNDAVLNIVTRENIDIVFPMTDLSVTLLNRVREKFPAKTTLACPPAEKTAKVADKAALFRLAETWGVAVPKTFYLSGAQDLAREIQKIKSYPVVVKPARSVVAENGEVISGGVRYAGSPLELESIYSSSRILQYPSMIQEKITGPGTGLFTLYDKDRHLALFSHRRVREKPPSGGVSVVSESVVLDPEMVEYAGRLLSEVKWQGVAMVEFKRDIRDGKPRLMEINGRFWGTLQLAIACGVDFPALLADKILGKNSGVQPGSYKVGHKLKWILGTLDHLVIRLKNDSRSLNLPPDAPSRLGAIRDFLKIREKNCSFDVFDKKDLRPFLHEIKDYAGSIIK</sequence>
<keyword evidence="1" id="KW-0547">Nucleotide-binding</keyword>
<dbReference type="EMBL" id="JACDUS010000015">
    <property type="protein sequence ID" value="MBA2883001.1"/>
    <property type="molecule type" value="Genomic_DNA"/>
</dbReference>